<dbReference type="EC" id="5.4.99.25" evidence="5"/>
<dbReference type="InterPro" id="IPR002501">
    <property type="entry name" value="PsdUridine_synth_N"/>
</dbReference>
<comment type="similarity">
    <text evidence="2 5">Belongs to the pseudouridine synthase TruB family. Type 1 subfamily.</text>
</comment>
<dbReference type="NCBIfam" id="TIGR00431">
    <property type="entry name" value="TruB"/>
    <property type="match status" value="1"/>
</dbReference>
<dbReference type="EMBL" id="JACHHD010000013">
    <property type="protein sequence ID" value="MBB5185318.1"/>
    <property type="molecule type" value="Genomic_DNA"/>
</dbReference>
<evidence type="ECO:0000313" key="8">
    <source>
        <dbReference type="Proteomes" id="UP000521313"/>
    </source>
</evidence>
<dbReference type="GO" id="GO:0160148">
    <property type="term" value="F:tRNA pseudouridine(55) synthase activity"/>
    <property type="evidence" value="ECO:0007669"/>
    <property type="project" value="UniProtKB-EC"/>
</dbReference>
<dbReference type="AlphaFoldDB" id="A0A7W8FXH2"/>
<evidence type="ECO:0000256" key="5">
    <source>
        <dbReference type="HAMAP-Rule" id="MF_01080"/>
    </source>
</evidence>
<dbReference type="InterPro" id="IPR014780">
    <property type="entry name" value="tRNA_psdUridine_synth_TruB"/>
</dbReference>
<dbReference type="GO" id="GO:0003723">
    <property type="term" value="F:RNA binding"/>
    <property type="evidence" value="ECO:0007669"/>
    <property type="project" value="InterPro"/>
</dbReference>
<dbReference type="Proteomes" id="UP000521313">
    <property type="component" value="Unassembled WGS sequence"/>
</dbReference>
<dbReference type="CDD" id="cd02573">
    <property type="entry name" value="PseudoU_synth_EcTruB"/>
    <property type="match status" value="1"/>
</dbReference>
<proteinExistence type="inferred from homology"/>
<evidence type="ECO:0000259" key="6">
    <source>
        <dbReference type="Pfam" id="PF01509"/>
    </source>
</evidence>
<comment type="catalytic activity">
    <reaction evidence="1 5">
        <text>uridine(55) in tRNA = pseudouridine(55) in tRNA</text>
        <dbReference type="Rhea" id="RHEA:42532"/>
        <dbReference type="Rhea" id="RHEA-COMP:10101"/>
        <dbReference type="Rhea" id="RHEA-COMP:10102"/>
        <dbReference type="ChEBI" id="CHEBI:65314"/>
        <dbReference type="ChEBI" id="CHEBI:65315"/>
        <dbReference type="EC" id="5.4.99.25"/>
    </reaction>
</comment>
<dbReference type="RefSeq" id="WP_183376149.1">
    <property type="nucleotide sequence ID" value="NZ_CAWVLV010000029.1"/>
</dbReference>
<protein>
    <recommendedName>
        <fullName evidence="5">tRNA pseudouridine synthase B</fullName>
        <ecNumber evidence="5">5.4.99.25</ecNumber>
    </recommendedName>
    <alternativeName>
        <fullName evidence="5">tRNA pseudouridine(55) synthase</fullName>
        <shortName evidence="5">Psi55 synthase</shortName>
    </alternativeName>
    <alternativeName>
        <fullName evidence="5">tRNA pseudouridylate synthase</fullName>
    </alternativeName>
    <alternativeName>
        <fullName evidence="5">tRNA-uridine isomerase</fullName>
    </alternativeName>
</protein>
<dbReference type="PANTHER" id="PTHR13767">
    <property type="entry name" value="TRNA-PSEUDOURIDINE SYNTHASE"/>
    <property type="match status" value="1"/>
</dbReference>
<evidence type="ECO:0000256" key="3">
    <source>
        <dbReference type="ARBA" id="ARBA00022694"/>
    </source>
</evidence>
<reference evidence="7 8" key="1">
    <citation type="submission" date="2020-08" db="EMBL/GenBank/DDBJ databases">
        <title>Genomic Encyclopedia of Type Strains, Phase IV (KMG-IV): sequencing the most valuable type-strain genomes for metagenomic binning, comparative biology and taxonomic classification.</title>
        <authorList>
            <person name="Goeker M."/>
        </authorList>
    </citation>
    <scope>NUCLEOTIDE SEQUENCE [LARGE SCALE GENOMIC DNA]</scope>
    <source>
        <strain evidence="7 8">DSM 26963</strain>
    </source>
</reference>
<sequence>MDGVLIVNKPAGMTSHDVVNQIRKILHTKKVGHTGTLDPMATGVLIVLVGKACKILQFLNDTDKKYQAEIALGFSTDTMDIHGQVLEQKPIQLNFDFSNVLESFLGDHRQLVPMTSAKKINGKKLMDYQRAGQEIDPVYQTIKIYSIQALDTDQLVFEVHCSSGTYVRSICDEFARKTNNLGCMKSLVRTAVGRFDLKQAQTLEQIQANPHFYSILSLLDHLPSIEIKDPKDVYHGKPLSLDSDSELVLLTHDQDPIAIYQKDCCGLYRSKRGLW</sequence>
<evidence type="ECO:0000256" key="2">
    <source>
        <dbReference type="ARBA" id="ARBA00005642"/>
    </source>
</evidence>
<evidence type="ECO:0000256" key="4">
    <source>
        <dbReference type="ARBA" id="ARBA00023235"/>
    </source>
</evidence>
<comment type="function">
    <text evidence="5">Responsible for synthesis of pseudouridine from uracil-55 in the psi GC loop of transfer RNAs.</text>
</comment>
<evidence type="ECO:0000256" key="1">
    <source>
        <dbReference type="ARBA" id="ARBA00000385"/>
    </source>
</evidence>
<keyword evidence="4 5" id="KW-0413">Isomerase</keyword>
<accession>A0A7W8FXH2</accession>
<dbReference type="PANTHER" id="PTHR13767:SF2">
    <property type="entry name" value="PSEUDOURIDYLATE SYNTHASE TRUB1"/>
    <property type="match status" value="1"/>
</dbReference>
<feature type="active site" description="Nucleophile" evidence="5">
    <location>
        <position position="38"/>
    </location>
</feature>
<feature type="domain" description="Pseudouridine synthase II N-terminal" evidence="6">
    <location>
        <begin position="23"/>
        <end position="167"/>
    </location>
</feature>
<keyword evidence="3 5" id="KW-0819">tRNA processing</keyword>
<dbReference type="Gene3D" id="3.30.2350.10">
    <property type="entry name" value="Pseudouridine synthase"/>
    <property type="match status" value="1"/>
</dbReference>
<dbReference type="HAMAP" id="MF_01080">
    <property type="entry name" value="TruB_bact"/>
    <property type="match status" value="1"/>
</dbReference>
<gene>
    <name evidence="5" type="primary">truB</name>
    <name evidence="7" type="ORF">HNQ43_001372</name>
</gene>
<dbReference type="InterPro" id="IPR020103">
    <property type="entry name" value="PsdUridine_synth_cat_dom_sf"/>
</dbReference>
<evidence type="ECO:0000313" key="7">
    <source>
        <dbReference type="EMBL" id="MBB5185318.1"/>
    </source>
</evidence>
<comment type="caution">
    <text evidence="7">The sequence shown here is derived from an EMBL/GenBank/DDBJ whole genome shotgun (WGS) entry which is preliminary data.</text>
</comment>
<dbReference type="SUPFAM" id="SSF55120">
    <property type="entry name" value="Pseudouridine synthase"/>
    <property type="match status" value="1"/>
</dbReference>
<name>A0A7W8FXH2_9FIRM</name>
<dbReference type="GO" id="GO:1990481">
    <property type="term" value="P:mRNA pseudouridine synthesis"/>
    <property type="evidence" value="ECO:0007669"/>
    <property type="project" value="TreeGrafter"/>
</dbReference>
<dbReference type="GO" id="GO:0031119">
    <property type="term" value="P:tRNA pseudouridine synthesis"/>
    <property type="evidence" value="ECO:0007669"/>
    <property type="project" value="UniProtKB-UniRule"/>
</dbReference>
<organism evidence="7 8">
    <name type="scientific">Faecalicoccus acidiformans</name>
    <dbReference type="NCBI Taxonomy" id="915173"/>
    <lineage>
        <taxon>Bacteria</taxon>
        <taxon>Bacillati</taxon>
        <taxon>Bacillota</taxon>
        <taxon>Erysipelotrichia</taxon>
        <taxon>Erysipelotrichales</taxon>
        <taxon>Erysipelotrichaceae</taxon>
        <taxon>Faecalicoccus</taxon>
    </lineage>
</organism>
<dbReference type="Pfam" id="PF01509">
    <property type="entry name" value="TruB_N"/>
    <property type="match status" value="1"/>
</dbReference>